<organism evidence="3 4">
    <name type="scientific">Anthropogastromicrobium aceti</name>
    <dbReference type="NCBI Taxonomy" id="2981768"/>
    <lineage>
        <taxon>Bacteria</taxon>
        <taxon>Bacillati</taxon>
        <taxon>Bacillota</taxon>
        <taxon>Clostridia</taxon>
        <taxon>Lachnospirales</taxon>
        <taxon>Lachnospiraceae</taxon>
        <taxon>Anthropogastromicrobium</taxon>
    </lineage>
</organism>
<evidence type="ECO:0000313" key="3">
    <source>
        <dbReference type="EMBL" id="MCC2222377.1"/>
    </source>
</evidence>
<evidence type="ECO:0000313" key="4">
    <source>
        <dbReference type="Proteomes" id="UP001198200"/>
    </source>
</evidence>
<name>A0AAE3E6T9_9FIRM</name>
<accession>A0AAE3E6T9</accession>
<feature type="transmembrane region" description="Helical" evidence="2">
    <location>
        <begin position="76"/>
        <end position="106"/>
    </location>
</feature>
<evidence type="ECO:0000256" key="1">
    <source>
        <dbReference type="SAM" id="MobiDB-lite"/>
    </source>
</evidence>
<keyword evidence="2" id="KW-0812">Transmembrane</keyword>
<evidence type="ECO:0008006" key="5">
    <source>
        <dbReference type="Google" id="ProtNLM"/>
    </source>
</evidence>
<feature type="region of interest" description="Disordered" evidence="1">
    <location>
        <begin position="1"/>
        <end position="64"/>
    </location>
</feature>
<dbReference type="RefSeq" id="WP_308732119.1">
    <property type="nucleotide sequence ID" value="NZ_JAJEQN010000033.1"/>
</dbReference>
<keyword evidence="4" id="KW-1185">Reference proteome</keyword>
<protein>
    <recommendedName>
        <fullName evidence="5">DUF4190 domain-containing protein</fullName>
    </recommendedName>
</protein>
<evidence type="ECO:0000256" key="2">
    <source>
        <dbReference type="SAM" id="Phobius"/>
    </source>
</evidence>
<keyword evidence="2" id="KW-1133">Transmembrane helix</keyword>
<gene>
    <name evidence="3" type="ORF">LKD48_12155</name>
</gene>
<reference evidence="3 4" key="1">
    <citation type="submission" date="2021-10" db="EMBL/GenBank/DDBJ databases">
        <title>Anaerobic single-cell dispensing facilitates the cultivation of human gut bacteria.</title>
        <authorList>
            <person name="Afrizal A."/>
        </authorList>
    </citation>
    <scope>NUCLEOTIDE SEQUENCE [LARGE SCALE GENOMIC DNA]</scope>
    <source>
        <strain evidence="3 4">CLA-AA-H224</strain>
    </source>
</reference>
<feature type="compositionally biased region" description="Basic and acidic residues" evidence="1">
    <location>
        <begin position="1"/>
        <end position="15"/>
    </location>
</feature>
<feature type="transmembrane region" description="Helical" evidence="2">
    <location>
        <begin position="118"/>
        <end position="147"/>
    </location>
</feature>
<comment type="caution">
    <text evidence="3">The sequence shown here is derived from an EMBL/GenBank/DDBJ whole genome shotgun (WGS) entry which is preliminary data.</text>
</comment>
<sequence length="198" mass="22595">MDENKNYKDPEREGNDNDTYDPYEEYVKDKVHEEQKEEYGDSYARYTDPQMGPEDDRGRSYKPHHRRATNLEKIGFAMSIAALICCCCANIYLTLGVSIMSLAVLICSRFFANEDHHFHPIAITGIIISSISIVIVAFILFFYLVLYPQLLEDPTYRDMLKQMQDLLNNKANSLLPSESGAVEVPNTVPMPTGNRDTI</sequence>
<keyword evidence="2" id="KW-0472">Membrane</keyword>
<dbReference type="EMBL" id="JAJEQN010000033">
    <property type="protein sequence ID" value="MCC2222377.1"/>
    <property type="molecule type" value="Genomic_DNA"/>
</dbReference>
<dbReference type="Proteomes" id="UP001198200">
    <property type="component" value="Unassembled WGS sequence"/>
</dbReference>
<dbReference type="AlphaFoldDB" id="A0AAE3E6T9"/>
<feature type="compositionally biased region" description="Basic and acidic residues" evidence="1">
    <location>
        <begin position="25"/>
        <end position="39"/>
    </location>
</feature>
<proteinExistence type="predicted"/>